<dbReference type="SUPFAM" id="SSF47240">
    <property type="entry name" value="Ferritin-like"/>
    <property type="match status" value="1"/>
</dbReference>
<proteinExistence type="predicted"/>
<dbReference type="Gene3D" id="1.20.1260.10">
    <property type="match status" value="1"/>
</dbReference>
<evidence type="ECO:0000313" key="2">
    <source>
        <dbReference type="Proteomes" id="UP000055060"/>
    </source>
</evidence>
<dbReference type="InterPro" id="IPR009078">
    <property type="entry name" value="Ferritin-like_SF"/>
</dbReference>
<dbReference type="EMBL" id="DF967972">
    <property type="protein sequence ID" value="GAP14489.1"/>
    <property type="molecule type" value="Genomic_DNA"/>
</dbReference>
<protein>
    <submittedName>
        <fullName evidence="1">Uncharacterized conserved protein</fullName>
    </submittedName>
</protein>
<organism evidence="1">
    <name type="scientific">Longilinea arvoryzae</name>
    <dbReference type="NCBI Taxonomy" id="360412"/>
    <lineage>
        <taxon>Bacteria</taxon>
        <taxon>Bacillati</taxon>
        <taxon>Chloroflexota</taxon>
        <taxon>Anaerolineae</taxon>
        <taxon>Anaerolineales</taxon>
        <taxon>Anaerolineaceae</taxon>
        <taxon>Longilinea</taxon>
    </lineage>
</organism>
<gene>
    <name evidence="1" type="ORF">LARV_02260</name>
</gene>
<dbReference type="OrthoDB" id="10002859at2"/>
<evidence type="ECO:0000313" key="1">
    <source>
        <dbReference type="EMBL" id="GAP14489.1"/>
    </source>
</evidence>
<dbReference type="Proteomes" id="UP000055060">
    <property type="component" value="Unassembled WGS sequence"/>
</dbReference>
<keyword evidence="2" id="KW-1185">Reference proteome</keyword>
<dbReference type="InterPro" id="IPR012347">
    <property type="entry name" value="Ferritin-like"/>
</dbReference>
<dbReference type="CDD" id="cd01045">
    <property type="entry name" value="Ferritin_like_AB"/>
    <property type="match status" value="1"/>
</dbReference>
<dbReference type="RefSeq" id="WP_075073743.1">
    <property type="nucleotide sequence ID" value="NZ_DF967972.1"/>
</dbReference>
<sequence length="160" mass="18529">MSTPSLLDAVRIVKENERVASDNYAEASRKVDHSRSKVLFEQLSEFEQYHFEKLSALEASLEKSGGFIPYEGKELKLPPIFEIRAAQEPDRKTIMQIISAALDLEEESEKAYSDLANRISDKHGREMFKRLAEEEHKHFQTLTDVYWTLTNLGTWQYSQT</sequence>
<accession>A0A0S7BG47</accession>
<dbReference type="STRING" id="360412.LARV_02260"/>
<dbReference type="PANTHER" id="PTHR33531">
    <property type="entry name" value="RUBRERYTHRIN SUBFAMILY"/>
    <property type="match status" value="1"/>
</dbReference>
<dbReference type="AlphaFoldDB" id="A0A0S7BG47"/>
<reference evidence="1" key="1">
    <citation type="submission" date="2015-07" db="EMBL/GenBank/DDBJ databases">
        <title>Draft Genome Sequences of Anaerolinea thermolimosa IMO-1, Bellilinea caldifistulae GOMI-1, Leptolinea tardivitalis YMTK-2, Levilinea saccharolytica KIBI-1,Longilinea arvoryzae KOME-1, Previously Described as Members of the Anaerolineaceae (Chloroflexi).</title>
        <authorList>
            <person name="Sekiguchi Y."/>
            <person name="Ohashi A."/>
            <person name="Matsuura N."/>
            <person name="Tourlousse M.D."/>
        </authorList>
    </citation>
    <scope>NUCLEOTIDE SEQUENCE [LARGE SCALE GENOMIC DNA]</scope>
    <source>
        <strain evidence="1">KOME-1</strain>
    </source>
</reference>
<name>A0A0S7BG47_9CHLR</name>
<dbReference type="PANTHER" id="PTHR33531:SF7">
    <property type="entry name" value="HYPOTHETICAL MEMBRANE PROTEIN, CONSERVED"/>
    <property type="match status" value="1"/>
</dbReference>